<dbReference type="Gene3D" id="3.30.950.10">
    <property type="entry name" value="Methyltransferase, Cobalt-precorrin-4 Transmethylase, Domain 2"/>
    <property type="match status" value="1"/>
</dbReference>
<dbReference type="CDD" id="cd11647">
    <property type="entry name" value="DHP5_DphB"/>
    <property type="match status" value="1"/>
</dbReference>
<comment type="subunit">
    <text evidence="6">Homodimer.</text>
</comment>
<feature type="binding site" evidence="6 7">
    <location>
        <position position="84"/>
    </location>
    <ligand>
        <name>S-adenosyl-L-methionine</name>
        <dbReference type="ChEBI" id="CHEBI:59789"/>
    </ligand>
</feature>
<dbReference type="InterPro" id="IPR014777">
    <property type="entry name" value="4pyrrole_Mease_sub1"/>
</dbReference>
<dbReference type="PANTHER" id="PTHR10882">
    <property type="entry name" value="DIPHTHINE SYNTHASE"/>
    <property type="match status" value="1"/>
</dbReference>
<proteinExistence type="inferred from homology"/>
<comment type="function">
    <text evidence="6">S-adenosyl-L-methionine-dependent methyltransferase that catalyzes the trimethylation of the amino group of the modified target histidine residue in translation elongation factor 2 (EF-2), to form an intermediate called diphthine. The three successive methylation reactions represent the second step of diphthamide biosynthesis.</text>
</comment>
<feature type="binding site" evidence="6 7">
    <location>
        <position position="9"/>
    </location>
    <ligand>
        <name>S-adenosyl-L-methionine</name>
        <dbReference type="ChEBI" id="CHEBI:59789"/>
    </ligand>
</feature>
<comment type="caution">
    <text evidence="9">The sequence shown here is derived from an EMBL/GenBank/DDBJ whole genome shotgun (WGS) entry which is preliminary data.</text>
</comment>
<feature type="binding site" evidence="6 7">
    <location>
        <position position="218"/>
    </location>
    <ligand>
        <name>S-adenosyl-L-methionine</name>
        <dbReference type="ChEBI" id="CHEBI:59789"/>
    </ligand>
</feature>
<accession>A0A7J3M0J3</accession>
<gene>
    <name evidence="6" type="primary">dphB</name>
    <name evidence="9" type="ORF">ENT52_01000</name>
</gene>
<evidence type="ECO:0000256" key="7">
    <source>
        <dbReference type="PIRSR" id="PIRSR036432-1"/>
    </source>
</evidence>
<evidence type="ECO:0000256" key="6">
    <source>
        <dbReference type="HAMAP-Rule" id="MF_01084"/>
    </source>
</evidence>
<dbReference type="EMBL" id="DSYZ01000023">
    <property type="protein sequence ID" value="HGT82299.1"/>
    <property type="molecule type" value="Genomic_DNA"/>
</dbReference>
<dbReference type="Pfam" id="PF00590">
    <property type="entry name" value="TP_methylase"/>
    <property type="match status" value="1"/>
</dbReference>
<dbReference type="PIRSF" id="PIRSF036432">
    <property type="entry name" value="Diphthine_synth"/>
    <property type="match status" value="1"/>
</dbReference>
<dbReference type="SUPFAM" id="SSF53790">
    <property type="entry name" value="Tetrapyrrole methylase"/>
    <property type="match status" value="1"/>
</dbReference>
<dbReference type="GO" id="GO:0004164">
    <property type="term" value="F:diphthine synthase activity"/>
    <property type="evidence" value="ECO:0007669"/>
    <property type="project" value="UniProtKB-UniRule"/>
</dbReference>
<comment type="similarity">
    <text evidence="2 6">Belongs to the diphthine synthase family.</text>
</comment>
<feature type="binding site" evidence="6 7">
    <location>
        <position position="87"/>
    </location>
    <ligand>
        <name>S-adenosyl-L-methionine</name>
        <dbReference type="ChEBI" id="CHEBI:59789"/>
    </ligand>
</feature>
<sequence length="250" mass="28063">MLTLIGLGLGDEKDITIRGLEAVKDADVVYAEFYTSKIFASLEALRKFLGKEIRLLSREDLEERVGSLIEETKRKKVAILVAGDPTIATTHVAILLEAKKKGIETRVINNASIINAVCSLTGLQNYRFGKSATVSWHRSRAFIDVIKANLSIDAHTLLFLDLNPPMRICDAIERILELEKEFENHFAVGIARAGSESAVVKCDRLKSLLDFDFGDPLHTLVILARKLHFMEYECLRFFASAPEDLKEWIT</sequence>
<keyword evidence="5 6" id="KW-0949">S-adenosyl-L-methionine</keyword>
<dbReference type="HAMAP" id="MF_01084">
    <property type="entry name" value="Diphthine_synth"/>
    <property type="match status" value="1"/>
</dbReference>
<evidence type="ECO:0000256" key="3">
    <source>
        <dbReference type="ARBA" id="ARBA00022603"/>
    </source>
</evidence>
<protein>
    <recommendedName>
        <fullName evidence="6">Diphthine synthase</fullName>
        <ecNumber evidence="6">2.1.1.98</ecNumber>
    </recommendedName>
    <alternativeName>
        <fullName evidence="6">Diphthamide biosynthesis methyltransferase</fullName>
    </alternativeName>
</protein>
<dbReference type="PANTHER" id="PTHR10882:SF0">
    <property type="entry name" value="DIPHTHINE METHYL ESTER SYNTHASE"/>
    <property type="match status" value="1"/>
</dbReference>
<evidence type="ECO:0000256" key="2">
    <source>
        <dbReference type="ARBA" id="ARBA00006729"/>
    </source>
</evidence>
<keyword evidence="4 6" id="KW-0808">Transferase</keyword>
<feature type="binding site" evidence="6 7">
    <location>
        <begin position="112"/>
        <end position="113"/>
    </location>
    <ligand>
        <name>S-adenosyl-L-methionine</name>
        <dbReference type="ChEBI" id="CHEBI:59789"/>
    </ligand>
</feature>
<dbReference type="GO" id="GO:0032259">
    <property type="term" value="P:methylation"/>
    <property type="evidence" value="ECO:0007669"/>
    <property type="project" value="UniProtKB-KW"/>
</dbReference>
<dbReference type="InterPro" id="IPR000878">
    <property type="entry name" value="4pyrrol_Mease"/>
</dbReference>
<feature type="domain" description="Tetrapyrrole methylase" evidence="8">
    <location>
        <begin position="1"/>
        <end position="200"/>
    </location>
</feature>
<evidence type="ECO:0000256" key="5">
    <source>
        <dbReference type="ARBA" id="ARBA00022691"/>
    </source>
</evidence>
<evidence type="ECO:0000256" key="1">
    <source>
        <dbReference type="ARBA" id="ARBA00005156"/>
    </source>
</evidence>
<dbReference type="InterPro" id="IPR004551">
    <property type="entry name" value="Dphthn_synthase"/>
</dbReference>
<organism evidence="9">
    <name type="scientific">Archaeoglobus fulgidus</name>
    <dbReference type="NCBI Taxonomy" id="2234"/>
    <lineage>
        <taxon>Archaea</taxon>
        <taxon>Methanobacteriati</taxon>
        <taxon>Methanobacteriota</taxon>
        <taxon>Archaeoglobi</taxon>
        <taxon>Archaeoglobales</taxon>
        <taxon>Archaeoglobaceae</taxon>
        <taxon>Archaeoglobus</taxon>
    </lineage>
</organism>
<dbReference type="Gene3D" id="3.40.1010.10">
    <property type="entry name" value="Cobalt-precorrin-4 Transmethylase, Domain 1"/>
    <property type="match status" value="1"/>
</dbReference>
<dbReference type="NCBIfam" id="TIGR00522">
    <property type="entry name" value="dph5"/>
    <property type="match status" value="1"/>
</dbReference>
<comment type="pathway">
    <text evidence="1 6">Protein modification; peptidyl-diphthamide biosynthesis.</text>
</comment>
<feature type="binding site" evidence="6 7">
    <location>
        <position position="160"/>
    </location>
    <ligand>
        <name>S-adenosyl-L-methionine</name>
        <dbReference type="ChEBI" id="CHEBI:59789"/>
    </ligand>
</feature>
<dbReference type="InterPro" id="IPR014776">
    <property type="entry name" value="4pyrrole_Mease_sub2"/>
</dbReference>
<evidence type="ECO:0000313" key="9">
    <source>
        <dbReference type="EMBL" id="HGT82299.1"/>
    </source>
</evidence>
<reference evidence="9" key="1">
    <citation type="journal article" date="2020" name="mSystems">
        <title>Genome- and Community-Level Interaction Insights into Carbon Utilization and Element Cycling Functions of Hydrothermarchaeota in Hydrothermal Sediment.</title>
        <authorList>
            <person name="Zhou Z."/>
            <person name="Liu Y."/>
            <person name="Xu W."/>
            <person name="Pan J."/>
            <person name="Luo Z.H."/>
            <person name="Li M."/>
        </authorList>
    </citation>
    <scope>NUCLEOTIDE SEQUENCE [LARGE SCALE GENOMIC DNA]</scope>
    <source>
        <strain evidence="9">SpSt-587</strain>
    </source>
</reference>
<feature type="binding site" evidence="6 7">
    <location>
        <position position="193"/>
    </location>
    <ligand>
        <name>S-adenosyl-L-methionine</name>
        <dbReference type="ChEBI" id="CHEBI:59789"/>
    </ligand>
</feature>
<dbReference type="AlphaFoldDB" id="A0A7J3M0J3"/>
<name>A0A7J3M0J3_ARCFL</name>
<evidence type="ECO:0000256" key="4">
    <source>
        <dbReference type="ARBA" id="ARBA00022679"/>
    </source>
</evidence>
<evidence type="ECO:0000259" key="8">
    <source>
        <dbReference type="Pfam" id="PF00590"/>
    </source>
</evidence>
<dbReference type="GO" id="GO:0017183">
    <property type="term" value="P:protein histidyl modification to diphthamide"/>
    <property type="evidence" value="ECO:0007669"/>
    <property type="project" value="UniProtKB-UniRule"/>
</dbReference>
<dbReference type="UniPathway" id="UPA00559"/>
<dbReference type="InterPro" id="IPR035996">
    <property type="entry name" value="4pyrrol_Methylase_sf"/>
</dbReference>
<comment type="catalytic activity">
    <reaction evidence="6">
        <text>2-[(3S)-amino-3-carboxypropyl]-L-histidyl-[translation elongation factor 2] + 3 S-adenosyl-L-methionine = diphthine-[translation elongation factor 2] + 3 S-adenosyl-L-homocysteine + 3 H(+)</text>
        <dbReference type="Rhea" id="RHEA:36415"/>
        <dbReference type="Rhea" id="RHEA-COMP:9749"/>
        <dbReference type="Rhea" id="RHEA-COMP:10172"/>
        <dbReference type="ChEBI" id="CHEBI:15378"/>
        <dbReference type="ChEBI" id="CHEBI:57856"/>
        <dbReference type="ChEBI" id="CHEBI:59789"/>
        <dbReference type="ChEBI" id="CHEBI:73995"/>
        <dbReference type="ChEBI" id="CHEBI:82696"/>
        <dbReference type="EC" id="2.1.1.98"/>
    </reaction>
</comment>
<keyword evidence="3 6" id="KW-0489">Methyltransferase</keyword>
<dbReference type="EC" id="2.1.1.98" evidence="6"/>